<organism evidence="2 3">
    <name type="scientific">Pleurodeles waltl</name>
    <name type="common">Iberian ribbed newt</name>
    <dbReference type="NCBI Taxonomy" id="8319"/>
    <lineage>
        <taxon>Eukaryota</taxon>
        <taxon>Metazoa</taxon>
        <taxon>Chordata</taxon>
        <taxon>Craniata</taxon>
        <taxon>Vertebrata</taxon>
        <taxon>Euteleostomi</taxon>
        <taxon>Amphibia</taxon>
        <taxon>Batrachia</taxon>
        <taxon>Caudata</taxon>
        <taxon>Salamandroidea</taxon>
        <taxon>Salamandridae</taxon>
        <taxon>Pleurodelinae</taxon>
        <taxon>Pleurodeles</taxon>
    </lineage>
</organism>
<proteinExistence type="predicted"/>
<name>A0AAV7W2L1_PLEWA</name>
<accession>A0AAV7W2L1</accession>
<comment type="caution">
    <text evidence="2">The sequence shown here is derived from an EMBL/GenBank/DDBJ whole genome shotgun (WGS) entry which is preliminary data.</text>
</comment>
<reference evidence="2" key="1">
    <citation type="journal article" date="2022" name="bioRxiv">
        <title>Sequencing and chromosome-scale assembly of the giantPleurodeles waltlgenome.</title>
        <authorList>
            <person name="Brown T."/>
            <person name="Elewa A."/>
            <person name="Iarovenko S."/>
            <person name="Subramanian E."/>
            <person name="Araus A.J."/>
            <person name="Petzold A."/>
            <person name="Susuki M."/>
            <person name="Suzuki K.-i.T."/>
            <person name="Hayashi T."/>
            <person name="Toyoda A."/>
            <person name="Oliveira C."/>
            <person name="Osipova E."/>
            <person name="Leigh N.D."/>
            <person name="Simon A."/>
            <person name="Yun M.H."/>
        </authorList>
    </citation>
    <scope>NUCLEOTIDE SEQUENCE</scope>
    <source>
        <strain evidence="2">20211129_DDA</strain>
        <tissue evidence="2">Liver</tissue>
    </source>
</reference>
<feature type="region of interest" description="Disordered" evidence="1">
    <location>
        <begin position="227"/>
        <end position="264"/>
    </location>
</feature>
<dbReference type="AlphaFoldDB" id="A0AAV7W2L1"/>
<evidence type="ECO:0000256" key="1">
    <source>
        <dbReference type="SAM" id="MobiDB-lite"/>
    </source>
</evidence>
<evidence type="ECO:0000313" key="3">
    <source>
        <dbReference type="Proteomes" id="UP001066276"/>
    </source>
</evidence>
<dbReference type="EMBL" id="JANPWB010000002">
    <property type="protein sequence ID" value="KAJ1207201.1"/>
    <property type="molecule type" value="Genomic_DNA"/>
</dbReference>
<evidence type="ECO:0000313" key="2">
    <source>
        <dbReference type="EMBL" id="KAJ1207201.1"/>
    </source>
</evidence>
<keyword evidence="3" id="KW-1185">Reference proteome</keyword>
<feature type="compositionally biased region" description="Acidic residues" evidence="1">
    <location>
        <begin position="236"/>
        <end position="249"/>
    </location>
</feature>
<gene>
    <name evidence="2" type="ORF">NDU88_002593</name>
</gene>
<protein>
    <submittedName>
        <fullName evidence="2">Uncharacterized protein</fullName>
    </submittedName>
</protein>
<sequence>MLTIEVGLGRRAGNPGPVELVDTLALDIPEISQPLHVTAPERVEQSGFPSAWRSQLVQCDKKDCASIGETTTVEGTVPQTSETTTPATAATPVLTALPYICTRLISTSEPGTVVRGSNGVMVLLVEEKPACARLNKTLERSLTNTPDVYLLGLFTRPDPRKVGSRFLDLALALASRHFTMAWKVPGGPRLETWVRDVTLWARGEERALRREEARGIRRRPIAPLWSELVDNLESPETQDELLEDEDGEPGMEGGSNREPGTQIS</sequence>
<dbReference type="Proteomes" id="UP001066276">
    <property type="component" value="Chromosome 1_2"/>
</dbReference>